<protein>
    <submittedName>
        <fullName evidence="1">Uncharacterized protein</fullName>
    </submittedName>
</protein>
<sequence length="114" mass="12654">MESSILFNGSHGHDDPDYLAWLDANPEGFVANIPHPHTPYDNFPVVLHRASCPHARNPGNGGKLTSNTQWKVCDLSLDTVKRGALRYTRVALKYCQSNRTGGCGRFWTAEGNTR</sequence>
<dbReference type="RefSeq" id="WP_201365550.1">
    <property type="nucleotide sequence ID" value="NZ_BNJJ01000021.1"/>
</dbReference>
<organism evidence="1 2">
    <name type="scientific">Dictyobacter formicarum</name>
    <dbReference type="NCBI Taxonomy" id="2778368"/>
    <lineage>
        <taxon>Bacteria</taxon>
        <taxon>Bacillati</taxon>
        <taxon>Chloroflexota</taxon>
        <taxon>Ktedonobacteria</taxon>
        <taxon>Ktedonobacterales</taxon>
        <taxon>Dictyobacteraceae</taxon>
        <taxon>Dictyobacter</taxon>
    </lineage>
</organism>
<dbReference type="EMBL" id="BNJJ01000021">
    <property type="protein sequence ID" value="GHO88024.1"/>
    <property type="molecule type" value="Genomic_DNA"/>
</dbReference>
<evidence type="ECO:0000313" key="1">
    <source>
        <dbReference type="EMBL" id="GHO88024.1"/>
    </source>
</evidence>
<gene>
    <name evidence="1" type="ORF">KSZ_60300</name>
</gene>
<reference evidence="1 2" key="1">
    <citation type="journal article" date="2021" name="Int. J. Syst. Evol. Microbiol.">
        <title>Reticulibacter mediterranei gen. nov., sp. nov., within the new family Reticulibacteraceae fam. nov., and Ktedonospora formicarum gen. nov., sp. nov., Ktedonobacter robiniae sp. nov., Dictyobacter formicarum sp. nov. and Dictyobacter arantiisoli sp. nov., belonging to the class Ktedonobacteria.</title>
        <authorList>
            <person name="Yabe S."/>
            <person name="Zheng Y."/>
            <person name="Wang C.M."/>
            <person name="Sakai Y."/>
            <person name="Abe K."/>
            <person name="Yokota A."/>
            <person name="Donadio S."/>
            <person name="Cavaletti L."/>
            <person name="Monciardini P."/>
        </authorList>
    </citation>
    <scope>NUCLEOTIDE SEQUENCE [LARGE SCALE GENOMIC DNA]</scope>
    <source>
        <strain evidence="1 2">SOSP1-9</strain>
    </source>
</reference>
<proteinExistence type="predicted"/>
<accession>A0ABQ3VQN9</accession>
<dbReference type="Proteomes" id="UP000635565">
    <property type="component" value="Unassembled WGS sequence"/>
</dbReference>
<evidence type="ECO:0000313" key="2">
    <source>
        <dbReference type="Proteomes" id="UP000635565"/>
    </source>
</evidence>
<name>A0ABQ3VQN9_9CHLR</name>
<comment type="caution">
    <text evidence="1">The sequence shown here is derived from an EMBL/GenBank/DDBJ whole genome shotgun (WGS) entry which is preliminary data.</text>
</comment>
<keyword evidence="2" id="KW-1185">Reference proteome</keyword>